<sequence>MFLPRHTVPHRKPASSLAPPGSGGRSQMPLWRLGLPMLSALPSHMGPTIDRLSLY</sequence>
<evidence type="ECO:0000313" key="3">
    <source>
        <dbReference type="Proteomes" id="UP000828390"/>
    </source>
</evidence>
<proteinExistence type="predicted"/>
<feature type="region of interest" description="Disordered" evidence="1">
    <location>
        <begin position="1"/>
        <end position="25"/>
    </location>
</feature>
<protein>
    <submittedName>
        <fullName evidence="2">Uncharacterized protein</fullName>
    </submittedName>
</protein>
<gene>
    <name evidence="2" type="ORF">DPMN_116872</name>
</gene>
<dbReference type="EMBL" id="JAIWYP010000004">
    <property type="protein sequence ID" value="KAH3843357.1"/>
    <property type="molecule type" value="Genomic_DNA"/>
</dbReference>
<reference evidence="2" key="2">
    <citation type="submission" date="2020-11" db="EMBL/GenBank/DDBJ databases">
        <authorList>
            <person name="McCartney M.A."/>
            <person name="Auch B."/>
            <person name="Kono T."/>
            <person name="Mallez S."/>
            <person name="Becker A."/>
            <person name="Gohl D.M."/>
            <person name="Silverstein K.A.T."/>
            <person name="Koren S."/>
            <person name="Bechman K.B."/>
            <person name="Herman A."/>
            <person name="Abrahante J.E."/>
            <person name="Garbe J."/>
        </authorList>
    </citation>
    <scope>NUCLEOTIDE SEQUENCE</scope>
    <source>
        <strain evidence="2">Duluth1</strain>
        <tissue evidence="2">Whole animal</tissue>
    </source>
</reference>
<dbReference type="AlphaFoldDB" id="A0A9D4KQ85"/>
<comment type="caution">
    <text evidence="2">The sequence shown here is derived from an EMBL/GenBank/DDBJ whole genome shotgun (WGS) entry which is preliminary data.</text>
</comment>
<evidence type="ECO:0000256" key="1">
    <source>
        <dbReference type="SAM" id="MobiDB-lite"/>
    </source>
</evidence>
<keyword evidence="3" id="KW-1185">Reference proteome</keyword>
<dbReference type="Proteomes" id="UP000828390">
    <property type="component" value="Unassembled WGS sequence"/>
</dbReference>
<organism evidence="2 3">
    <name type="scientific">Dreissena polymorpha</name>
    <name type="common">Zebra mussel</name>
    <name type="synonym">Mytilus polymorpha</name>
    <dbReference type="NCBI Taxonomy" id="45954"/>
    <lineage>
        <taxon>Eukaryota</taxon>
        <taxon>Metazoa</taxon>
        <taxon>Spiralia</taxon>
        <taxon>Lophotrochozoa</taxon>
        <taxon>Mollusca</taxon>
        <taxon>Bivalvia</taxon>
        <taxon>Autobranchia</taxon>
        <taxon>Heteroconchia</taxon>
        <taxon>Euheterodonta</taxon>
        <taxon>Imparidentia</taxon>
        <taxon>Neoheterodontei</taxon>
        <taxon>Myida</taxon>
        <taxon>Dreissenoidea</taxon>
        <taxon>Dreissenidae</taxon>
        <taxon>Dreissena</taxon>
    </lineage>
</organism>
<reference evidence="2" key="1">
    <citation type="journal article" date="2019" name="bioRxiv">
        <title>The Genome of the Zebra Mussel, Dreissena polymorpha: A Resource for Invasive Species Research.</title>
        <authorList>
            <person name="McCartney M.A."/>
            <person name="Auch B."/>
            <person name="Kono T."/>
            <person name="Mallez S."/>
            <person name="Zhang Y."/>
            <person name="Obille A."/>
            <person name="Becker A."/>
            <person name="Abrahante J.E."/>
            <person name="Garbe J."/>
            <person name="Badalamenti J.P."/>
            <person name="Herman A."/>
            <person name="Mangelson H."/>
            <person name="Liachko I."/>
            <person name="Sullivan S."/>
            <person name="Sone E.D."/>
            <person name="Koren S."/>
            <person name="Silverstein K.A.T."/>
            <person name="Beckman K.B."/>
            <person name="Gohl D.M."/>
        </authorList>
    </citation>
    <scope>NUCLEOTIDE SEQUENCE</scope>
    <source>
        <strain evidence="2">Duluth1</strain>
        <tissue evidence="2">Whole animal</tissue>
    </source>
</reference>
<name>A0A9D4KQ85_DREPO</name>
<accession>A0A9D4KQ85</accession>
<evidence type="ECO:0000313" key="2">
    <source>
        <dbReference type="EMBL" id="KAH3843357.1"/>
    </source>
</evidence>